<dbReference type="PROSITE" id="PS50928">
    <property type="entry name" value="ABC_TM1"/>
    <property type="match status" value="1"/>
</dbReference>
<dbReference type="CDD" id="cd06261">
    <property type="entry name" value="TM_PBP2"/>
    <property type="match status" value="1"/>
</dbReference>
<comment type="subcellular location">
    <subcellularLocation>
        <location evidence="1 7">Cell membrane</location>
        <topology evidence="1 7">Multi-pass membrane protein</topology>
    </subcellularLocation>
</comment>
<comment type="caution">
    <text evidence="9">The sequence shown here is derived from an EMBL/GenBank/DDBJ whole genome shotgun (WGS) entry which is preliminary data.</text>
</comment>
<feature type="transmembrane region" description="Helical" evidence="7">
    <location>
        <begin position="256"/>
        <end position="278"/>
    </location>
</feature>
<feature type="transmembrane region" description="Helical" evidence="7">
    <location>
        <begin position="7"/>
        <end position="30"/>
    </location>
</feature>
<organism evidence="9 10">
    <name type="scientific">Jiangella mangrovi</name>
    <dbReference type="NCBI Taxonomy" id="1524084"/>
    <lineage>
        <taxon>Bacteria</taxon>
        <taxon>Bacillati</taxon>
        <taxon>Actinomycetota</taxon>
        <taxon>Actinomycetes</taxon>
        <taxon>Jiangellales</taxon>
        <taxon>Jiangellaceae</taxon>
        <taxon>Jiangella</taxon>
    </lineage>
</organism>
<evidence type="ECO:0000256" key="1">
    <source>
        <dbReference type="ARBA" id="ARBA00004651"/>
    </source>
</evidence>
<feature type="transmembrane region" description="Helical" evidence="7">
    <location>
        <begin position="97"/>
        <end position="116"/>
    </location>
</feature>
<evidence type="ECO:0000256" key="5">
    <source>
        <dbReference type="ARBA" id="ARBA00022989"/>
    </source>
</evidence>
<keyword evidence="2 7" id="KW-0813">Transport</keyword>
<dbReference type="EMBL" id="JACHMM010000001">
    <property type="protein sequence ID" value="MBB5788199.1"/>
    <property type="molecule type" value="Genomic_DNA"/>
</dbReference>
<evidence type="ECO:0000256" key="3">
    <source>
        <dbReference type="ARBA" id="ARBA00022475"/>
    </source>
</evidence>
<evidence type="ECO:0000256" key="4">
    <source>
        <dbReference type="ARBA" id="ARBA00022692"/>
    </source>
</evidence>
<dbReference type="SUPFAM" id="SSF161098">
    <property type="entry name" value="MetI-like"/>
    <property type="match status" value="1"/>
</dbReference>
<dbReference type="RefSeq" id="WP_221440963.1">
    <property type="nucleotide sequence ID" value="NZ_JACHMM010000001.1"/>
</dbReference>
<name>A0A7W9GQW9_9ACTN</name>
<gene>
    <name evidence="9" type="ORF">HD601_002774</name>
</gene>
<dbReference type="InterPro" id="IPR050809">
    <property type="entry name" value="UgpAE/MalFG_permease"/>
</dbReference>
<keyword evidence="4 7" id="KW-0812">Transmembrane</keyword>
<dbReference type="PANTHER" id="PTHR43227:SF8">
    <property type="entry name" value="DIACETYLCHITOBIOSE UPTAKE SYSTEM PERMEASE PROTEIN DASB"/>
    <property type="match status" value="1"/>
</dbReference>
<evidence type="ECO:0000259" key="8">
    <source>
        <dbReference type="PROSITE" id="PS50928"/>
    </source>
</evidence>
<dbReference type="Proteomes" id="UP000542813">
    <property type="component" value="Unassembled WGS sequence"/>
</dbReference>
<dbReference type="GO" id="GO:0005886">
    <property type="term" value="C:plasma membrane"/>
    <property type="evidence" value="ECO:0007669"/>
    <property type="project" value="UniProtKB-SubCell"/>
</dbReference>
<dbReference type="Gene3D" id="1.10.3720.10">
    <property type="entry name" value="MetI-like"/>
    <property type="match status" value="1"/>
</dbReference>
<feature type="transmembrane region" description="Helical" evidence="7">
    <location>
        <begin position="205"/>
        <end position="226"/>
    </location>
</feature>
<evidence type="ECO:0000313" key="10">
    <source>
        <dbReference type="Proteomes" id="UP000542813"/>
    </source>
</evidence>
<dbReference type="AlphaFoldDB" id="A0A7W9GQW9"/>
<dbReference type="InterPro" id="IPR000515">
    <property type="entry name" value="MetI-like"/>
</dbReference>
<comment type="similarity">
    <text evidence="7">Belongs to the binding-protein-dependent transport system permease family.</text>
</comment>
<keyword evidence="9" id="KW-0762">Sugar transport</keyword>
<evidence type="ECO:0000256" key="7">
    <source>
        <dbReference type="RuleBase" id="RU363032"/>
    </source>
</evidence>
<dbReference type="Pfam" id="PF00528">
    <property type="entry name" value="BPD_transp_1"/>
    <property type="match status" value="1"/>
</dbReference>
<protein>
    <submittedName>
        <fullName evidence="9">Multiple sugar transport system permease protein</fullName>
    </submittedName>
</protein>
<reference evidence="9 10" key="1">
    <citation type="submission" date="2020-08" db="EMBL/GenBank/DDBJ databases">
        <title>Sequencing the genomes of 1000 actinobacteria strains.</title>
        <authorList>
            <person name="Klenk H.-P."/>
        </authorList>
    </citation>
    <scope>NUCLEOTIDE SEQUENCE [LARGE SCALE GENOMIC DNA]</scope>
    <source>
        <strain evidence="9 10">DSM 102122</strain>
    </source>
</reference>
<dbReference type="GO" id="GO:0055085">
    <property type="term" value="P:transmembrane transport"/>
    <property type="evidence" value="ECO:0007669"/>
    <property type="project" value="InterPro"/>
</dbReference>
<evidence type="ECO:0000256" key="6">
    <source>
        <dbReference type="ARBA" id="ARBA00023136"/>
    </source>
</evidence>
<dbReference type="PANTHER" id="PTHR43227">
    <property type="entry name" value="BLL4140 PROTEIN"/>
    <property type="match status" value="1"/>
</dbReference>
<sequence>MTGQLFVAPAALTTLVLFLIPLGMLVWMSFTDYPLLGEPTWTGLDNYAAIPGDEMFTGAIRFTLVYTAVTTVVMFGVSFLLVAIANSNRRGSKFYRTAYFLPYVVGTAAATLLWFVDSDTVLGVFNQLPMTLGLTDEPIQFLATPRLAFWTTIALVVWKFIGFQVIILLMGLQSIPRELYEAARVDGARPIQQLRYITIPFLRPILALLFILSVTGSLLAFDQFLILTKGGPDNSTTSVVFAVYNKAFVSFDMGRAAALSVVLLVVLLLISAIQLPLLRRNDT</sequence>
<keyword evidence="5 7" id="KW-1133">Transmembrane helix</keyword>
<evidence type="ECO:0000256" key="2">
    <source>
        <dbReference type="ARBA" id="ARBA00022448"/>
    </source>
</evidence>
<feature type="transmembrane region" description="Helical" evidence="7">
    <location>
        <begin position="147"/>
        <end position="170"/>
    </location>
</feature>
<keyword evidence="6 7" id="KW-0472">Membrane</keyword>
<proteinExistence type="inferred from homology"/>
<evidence type="ECO:0000313" key="9">
    <source>
        <dbReference type="EMBL" id="MBB5788199.1"/>
    </source>
</evidence>
<keyword evidence="10" id="KW-1185">Reference proteome</keyword>
<dbReference type="InterPro" id="IPR035906">
    <property type="entry name" value="MetI-like_sf"/>
</dbReference>
<feature type="transmembrane region" description="Helical" evidence="7">
    <location>
        <begin position="64"/>
        <end position="85"/>
    </location>
</feature>
<keyword evidence="3" id="KW-1003">Cell membrane</keyword>
<feature type="domain" description="ABC transmembrane type-1" evidence="8">
    <location>
        <begin position="60"/>
        <end position="274"/>
    </location>
</feature>
<accession>A0A7W9GQW9</accession>